<dbReference type="PROSITE" id="PS01035">
    <property type="entry name" value="PTS_EIIB_TYPE_1_CYS"/>
    <property type="match status" value="1"/>
</dbReference>
<feature type="domain" description="PTS EIIB type-1" evidence="7">
    <location>
        <begin position="5"/>
        <end position="65"/>
    </location>
</feature>
<dbReference type="PANTHER" id="PTHR30175:SF4">
    <property type="entry name" value="PTS SYSTEM TREHALOSE-SPECIFIC EIIBC COMPONENT"/>
    <property type="match status" value="1"/>
</dbReference>
<protein>
    <submittedName>
        <fullName evidence="8">PTS transporter subunit EIIB</fullName>
    </submittedName>
</protein>
<dbReference type="EMBL" id="JAVIBX010000044">
    <property type="protein sequence ID" value="MDQ8833942.1"/>
    <property type="molecule type" value="Genomic_DNA"/>
</dbReference>
<name>A0ABU1B657_9STRE</name>
<dbReference type="SUPFAM" id="SSF55604">
    <property type="entry name" value="Glucose permease domain IIB"/>
    <property type="match status" value="1"/>
</dbReference>
<evidence type="ECO:0000256" key="5">
    <source>
        <dbReference type="ARBA" id="ARBA00022777"/>
    </source>
</evidence>
<dbReference type="InterPro" id="IPR050558">
    <property type="entry name" value="PTS_Sugar-Specific_Components"/>
</dbReference>
<dbReference type="InterPro" id="IPR001996">
    <property type="entry name" value="PTS_IIB_1"/>
</dbReference>
<evidence type="ECO:0000256" key="2">
    <source>
        <dbReference type="ARBA" id="ARBA00022597"/>
    </source>
</evidence>
<sequence length="65" mass="7221">MGKFKQEAQQLLDAIGGKDNITAVTHCATRMRFVLVDEKKADIKTIEKLKPVKGTFTNAGQFQVI</sequence>
<evidence type="ECO:0000256" key="3">
    <source>
        <dbReference type="ARBA" id="ARBA00022679"/>
    </source>
</evidence>
<feature type="active site" description="Phosphocysteine intermediate; for EIIB activity" evidence="6">
    <location>
        <position position="27"/>
    </location>
</feature>
<keyword evidence="9" id="KW-1185">Reference proteome</keyword>
<accession>A0ABU1B657</accession>
<evidence type="ECO:0000256" key="6">
    <source>
        <dbReference type="PROSITE-ProRule" id="PRU00421"/>
    </source>
</evidence>
<keyword evidence="4" id="KW-0598">Phosphotransferase system</keyword>
<evidence type="ECO:0000313" key="8">
    <source>
        <dbReference type="EMBL" id="MDQ8833942.1"/>
    </source>
</evidence>
<dbReference type="Proteomes" id="UP001228446">
    <property type="component" value="Unassembled WGS sequence"/>
</dbReference>
<dbReference type="Pfam" id="PF00367">
    <property type="entry name" value="PTS_EIIB"/>
    <property type="match status" value="1"/>
</dbReference>
<feature type="non-terminal residue" evidence="8">
    <location>
        <position position="65"/>
    </location>
</feature>
<evidence type="ECO:0000313" key="9">
    <source>
        <dbReference type="Proteomes" id="UP001228446"/>
    </source>
</evidence>
<evidence type="ECO:0000256" key="1">
    <source>
        <dbReference type="ARBA" id="ARBA00022448"/>
    </source>
</evidence>
<keyword evidence="1" id="KW-0813">Transport</keyword>
<gene>
    <name evidence="8" type="ORF">RFF62_09205</name>
</gene>
<keyword evidence="5" id="KW-0418">Kinase</keyword>
<dbReference type="CDD" id="cd00212">
    <property type="entry name" value="PTS_IIB_glc"/>
    <property type="match status" value="1"/>
</dbReference>
<dbReference type="Gene3D" id="3.30.1360.60">
    <property type="entry name" value="Glucose permease domain IIB"/>
    <property type="match status" value="1"/>
</dbReference>
<comment type="caution">
    <text evidence="8">The sequence shown here is derived from an EMBL/GenBank/DDBJ whole genome shotgun (WGS) entry which is preliminary data.</text>
</comment>
<proteinExistence type="predicted"/>
<keyword evidence="3" id="KW-0808">Transferase</keyword>
<dbReference type="InterPro" id="IPR036878">
    <property type="entry name" value="Glu_permease_IIB"/>
</dbReference>
<dbReference type="RefSeq" id="WP_308938465.1">
    <property type="nucleotide sequence ID" value="NZ_JAVIBX010000044.1"/>
</dbReference>
<dbReference type="PANTHER" id="PTHR30175">
    <property type="entry name" value="PHOSPHOTRANSFERASE SYSTEM TRANSPORT PROTEIN"/>
    <property type="match status" value="1"/>
</dbReference>
<dbReference type="InterPro" id="IPR018113">
    <property type="entry name" value="PTrfase_EIIB_Cys"/>
</dbReference>
<keyword evidence="2" id="KW-0762">Sugar transport</keyword>
<evidence type="ECO:0000259" key="7">
    <source>
        <dbReference type="PROSITE" id="PS51098"/>
    </source>
</evidence>
<reference evidence="8 9" key="1">
    <citation type="submission" date="2023-08" db="EMBL/GenBank/DDBJ databases">
        <title>Streptococcus ruminantium-associated sheep mastitis outbreak detected in Italy is distinct from bovine isolates.</title>
        <authorList>
            <person name="Rosa M.N."/>
            <person name="Vezina B."/>
            <person name="Tola S."/>
        </authorList>
    </citation>
    <scope>NUCLEOTIDE SEQUENCE [LARGE SCALE GENOMIC DNA]</scope>
    <source>
        <strain evidence="8 9">OM6730</strain>
    </source>
</reference>
<organism evidence="8 9">
    <name type="scientific">Streptococcus ruminantium</name>
    <dbReference type="NCBI Taxonomy" id="1917441"/>
    <lineage>
        <taxon>Bacteria</taxon>
        <taxon>Bacillati</taxon>
        <taxon>Bacillota</taxon>
        <taxon>Bacilli</taxon>
        <taxon>Lactobacillales</taxon>
        <taxon>Streptococcaceae</taxon>
        <taxon>Streptococcus</taxon>
    </lineage>
</organism>
<dbReference type="PROSITE" id="PS51098">
    <property type="entry name" value="PTS_EIIB_TYPE_1"/>
    <property type="match status" value="1"/>
</dbReference>
<evidence type="ECO:0000256" key="4">
    <source>
        <dbReference type="ARBA" id="ARBA00022683"/>
    </source>
</evidence>